<accession>A0ABU8MFY0</accession>
<feature type="DNA-binding region" description="H-T-H motif" evidence="4">
    <location>
        <begin position="35"/>
        <end position="54"/>
    </location>
</feature>
<dbReference type="Pfam" id="PF00440">
    <property type="entry name" value="TetR_N"/>
    <property type="match status" value="1"/>
</dbReference>
<name>A0ABU8MFY0_9PSEU</name>
<dbReference type="Pfam" id="PF17754">
    <property type="entry name" value="TetR_C_14"/>
    <property type="match status" value="1"/>
</dbReference>
<dbReference type="InterPro" id="IPR041347">
    <property type="entry name" value="MftR_C"/>
</dbReference>
<evidence type="ECO:0000256" key="2">
    <source>
        <dbReference type="ARBA" id="ARBA00023125"/>
    </source>
</evidence>
<keyword evidence="3" id="KW-0804">Transcription</keyword>
<dbReference type="InterPro" id="IPR050109">
    <property type="entry name" value="HTH-type_TetR-like_transc_reg"/>
</dbReference>
<evidence type="ECO:0000259" key="5">
    <source>
        <dbReference type="PROSITE" id="PS50977"/>
    </source>
</evidence>
<sequence>MTGTGLRERKKAETHGALRETAVSLALREGPDAITVDQVCAAVGVSPRTFFNYFASKDDALFGVDTAVLDDIVTRVAARPAAEDPAAALVAVLRDLLTDAAGSSVWHDQLAMIRDHPEVLPRLDDAQRALERACTAAVARRTGRADLDAHTVAAAVLAAQRVAVAAWREDPAGPGPDVLFERSVALVRSGLTPSTHPSS</sequence>
<protein>
    <submittedName>
        <fullName evidence="6">TetR/AcrR family transcriptional regulator</fullName>
    </submittedName>
</protein>
<gene>
    <name evidence="6" type="ORF">WCD74_00575</name>
</gene>
<proteinExistence type="predicted"/>
<keyword evidence="7" id="KW-1185">Reference proteome</keyword>
<evidence type="ECO:0000256" key="1">
    <source>
        <dbReference type="ARBA" id="ARBA00023015"/>
    </source>
</evidence>
<dbReference type="InterPro" id="IPR023772">
    <property type="entry name" value="DNA-bd_HTH_TetR-type_CS"/>
</dbReference>
<dbReference type="SUPFAM" id="SSF46689">
    <property type="entry name" value="Homeodomain-like"/>
    <property type="match status" value="1"/>
</dbReference>
<dbReference type="PROSITE" id="PS01081">
    <property type="entry name" value="HTH_TETR_1"/>
    <property type="match status" value="1"/>
</dbReference>
<comment type="caution">
    <text evidence="6">The sequence shown here is derived from an EMBL/GenBank/DDBJ whole genome shotgun (WGS) entry which is preliminary data.</text>
</comment>
<dbReference type="PROSITE" id="PS50977">
    <property type="entry name" value="HTH_TETR_2"/>
    <property type="match status" value="1"/>
</dbReference>
<feature type="domain" description="HTH tetR-type" evidence="5">
    <location>
        <begin position="12"/>
        <end position="72"/>
    </location>
</feature>
<evidence type="ECO:0000256" key="4">
    <source>
        <dbReference type="PROSITE-ProRule" id="PRU00335"/>
    </source>
</evidence>
<dbReference type="PANTHER" id="PTHR30055">
    <property type="entry name" value="HTH-TYPE TRANSCRIPTIONAL REGULATOR RUTR"/>
    <property type="match status" value="1"/>
</dbReference>
<dbReference type="PANTHER" id="PTHR30055:SF238">
    <property type="entry name" value="MYCOFACTOCIN BIOSYNTHESIS TRANSCRIPTIONAL REGULATOR MFTR-RELATED"/>
    <property type="match status" value="1"/>
</dbReference>
<evidence type="ECO:0000256" key="3">
    <source>
        <dbReference type="ARBA" id="ARBA00023163"/>
    </source>
</evidence>
<dbReference type="InterPro" id="IPR009057">
    <property type="entry name" value="Homeodomain-like_sf"/>
</dbReference>
<reference evidence="6 7" key="1">
    <citation type="submission" date="2024-03" db="EMBL/GenBank/DDBJ databases">
        <title>Actinomycetospora sp. OC33-EN08, a novel actinomycete isolated from wild orchid (Aerides multiflora).</title>
        <authorList>
            <person name="Suriyachadkun C."/>
        </authorList>
    </citation>
    <scope>NUCLEOTIDE SEQUENCE [LARGE SCALE GENOMIC DNA]</scope>
    <source>
        <strain evidence="6 7">OC33-EN08</strain>
    </source>
</reference>
<dbReference type="EMBL" id="JBBEGN010000001">
    <property type="protein sequence ID" value="MEJ2866236.1"/>
    <property type="molecule type" value="Genomic_DNA"/>
</dbReference>
<evidence type="ECO:0000313" key="6">
    <source>
        <dbReference type="EMBL" id="MEJ2866236.1"/>
    </source>
</evidence>
<evidence type="ECO:0000313" key="7">
    <source>
        <dbReference type="Proteomes" id="UP001385809"/>
    </source>
</evidence>
<dbReference type="Proteomes" id="UP001385809">
    <property type="component" value="Unassembled WGS sequence"/>
</dbReference>
<dbReference type="InterPro" id="IPR001647">
    <property type="entry name" value="HTH_TetR"/>
</dbReference>
<dbReference type="RefSeq" id="WP_337692862.1">
    <property type="nucleotide sequence ID" value="NZ_JBBEGN010000001.1"/>
</dbReference>
<keyword evidence="2 4" id="KW-0238">DNA-binding</keyword>
<dbReference type="Gene3D" id="1.10.357.10">
    <property type="entry name" value="Tetracycline Repressor, domain 2"/>
    <property type="match status" value="1"/>
</dbReference>
<keyword evidence="1" id="KW-0805">Transcription regulation</keyword>
<organism evidence="6 7">
    <name type="scientific">Actinomycetospora aurantiaca</name>
    <dbReference type="NCBI Taxonomy" id="3129233"/>
    <lineage>
        <taxon>Bacteria</taxon>
        <taxon>Bacillati</taxon>
        <taxon>Actinomycetota</taxon>
        <taxon>Actinomycetes</taxon>
        <taxon>Pseudonocardiales</taxon>
        <taxon>Pseudonocardiaceae</taxon>
        <taxon>Actinomycetospora</taxon>
    </lineage>
</organism>